<dbReference type="GO" id="GO:0000139">
    <property type="term" value="C:Golgi membrane"/>
    <property type="evidence" value="ECO:0007669"/>
    <property type="project" value="TreeGrafter"/>
</dbReference>
<reference evidence="9" key="1">
    <citation type="submission" date="2022-12" db="EMBL/GenBank/DDBJ databases">
        <authorList>
            <person name="Petersen C."/>
        </authorList>
    </citation>
    <scope>NUCLEOTIDE SEQUENCE</scope>
    <source>
        <strain evidence="9">IBT 29677</strain>
    </source>
</reference>
<feature type="transmembrane region" description="Helical" evidence="8">
    <location>
        <begin position="6"/>
        <end position="24"/>
    </location>
</feature>
<proteinExistence type="inferred from homology"/>
<evidence type="ECO:0000313" key="10">
    <source>
        <dbReference type="Proteomes" id="UP001147747"/>
    </source>
</evidence>
<evidence type="ECO:0000313" key="9">
    <source>
        <dbReference type="EMBL" id="KAJ5391441.1"/>
    </source>
</evidence>
<evidence type="ECO:0000256" key="5">
    <source>
        <dbReference type="ARBA" id="ARBA00022989"/>
    </source>
</evidence>
<comment type="subcellular location">
    <subcellularLocation>
        <location evidence="1">Membrane</location>
    </subcellularLocation>
</comment>
<dbReference type="GO" id="GO:0015031">
    <property type="term" value="P:protein transport"/>
    <property type="evidence" value="ECO:0007669"/>
    <property type="project" value="UniProtKB-KW"/>
</dbReference>
<dbReference type="PANTHER" id="PTHR15858:SF0">
    <property type="entry name" value="IMMEDIATE EARLY RESPONSE 3-INTERACTING PROTEIN 1"/>
    <property type="match status" value="1"/>
</dbReference>
<dbReference type="GO" id="GO:0005789">
    <property type="term" value="C:endoplasmic reticulum membrane"/>
    <property type="evidence" value="ECO:0007669"/>
    <property type="project" value="TreeGrafter"/>
</dbReference>
<dbReference type="OrthoDB" id="15356at2759"/>
<comment type="similarity">
    <text evidence="7">Belongs to the YOS1 family.</text>
</comment>
<protein>
    <recommendedName>
        <fullName evidence="11">Yos1-like protein</fullName>
    </recommendedName>
</protein>
<evidence type="ECO:0000256" key="8">
    <source>
        <dbReference type="SAM" id="Phobius"/>
    </source>
</evidence>
<keyword evidence="5 8" id="KW-1133">Transmembrane helix</keyword>
<dbReference type="Proteomes" id="UP001147747">
    <property type="component" value="Unassembled WGS sequence"/>
</dbReference>
<organism evidence="9 10">
    <name type="scientific">Penicillium cosmopolitanum</name>
    <dbReference type="NCBI Taxonomy" id="1131564"/>
    <lineage>
        <taxon>Eukaryota</taxon>
        <taxon>Fungi</taxon>
        <taxon>Dikarya</taxon>
        <taxon>Ascomycota</taxon>
        <taxon>Pezizomycotina</taxon>
        <taxon>Eurotiomycetes</taxon>
        <taxon>Eurotiomycetidae</taxon>
        <taxon>Eurotiales</taxon>
        <taxon>Aspergillaceae</taxon>
        <taxon>Penicillium</taxon>
    </lineage>
</organism>
<keyword evidence="2" id="KW-0813">Transport</keyword>
<dbReference type="RefSeq" id="XP_056487119.1">
    <property type="nucleotide sequence ID" value="XM_056631568.1"/>
</dbReference>
<evidence type="ECO:0008006" key="11">
    <source>
        <dbReference type="Google" id="ProtNLM"/>
    </source>
</evidence>
<evidence type="ECO:0000256" key="2">
    <source>
        <dbReference type="ARBA" id="ARBA00022448"/>
    </source>
</evidence>
<name>A0A9W9VY66_9EURO</name>
<reference evidence="9" key="2">
    <citation type="journal article" date="2023" name="IMA Fungus">
        <title>Comparative genomic study of the Penicillium genus elucidates a diverse pangenome and 15 lateral gene transfer events.</title>
        <authorList>
            <person name="Petersen C."/>
            <person name="Sorensen T."/>
            <person name="Nielsen M.R."/>
            <person name="Sondergaard T.E."/>
            <person name="Sorensen J.L."/>
            <person name="Fitzpatrick D.A."/>
            <person name="Frisvad J.C."/>
            <person name="Nielsen K.L."/>
        </authorList>
    </citation>
    <scope>NUCLEOTIDE SEQUENCE</scope>
    <source>
        <strain evidence="9">IBT 29677</strain>
    </source>
</reference>
<evidence type="ECO:0000256" key="6">
    <source>
        <dbReference type="ARBA" id="ARBA00023136"/>
    </source>
</evidence>
<evidence type="ECO:0000256" key="3">
    <source>
        <dbReference type="ARBA" id="ARBA00022692"/>
    </source>
</evidence>
<dbReference type="GO" id="GO:0030134">
    <property type="term" value="C:COPII-coated ER to Golgi transport vesicle"/>
    <property type="evidence" value="ECO:0007669"/>
    <property type="project" value="TreeGrafter"/>
</dbReference>
<keyword evidence="6 8" id="KW-0472">Membrane</keyword>
<dbReference type="Pfam" id="PF08571">
    <property type="entry name" value="Yos1"/>
    <property type="match status" value="1"/>
</dbReference>
<dbReference type="EMBL" id="JAPZBU010000008">
    <property type="protein sequence ID" value="KAJ5391441.1"/>
    <property type="molecule type" value="Genomic_DNA"/>
</dbReference>
<dbReference type="GeneID" id="81370548"/>
<dbReference type="PANTHER" id="PTHR15858">
    <property type="entry name" value="IMMEDIATE EARLY RESPONSE 3-INTERACTING PROTEIN 1"/>
    <property type="match status" value="1"/>
</dbReference>
<evidence type="ECO:0000256" key="1">
    <source>
        <dbReference type="ARBA" id="ARBA00004370"/>
    </source>
</evidence>
<keyword evidence="4" id="KW-0653">Protein transport</keyword>
<dbReference type="AlphaFoldDB" id="A0A9W9VY66"/>
<keyword evidence="10" id="KW-1185">Reference proteome</keyword>
<dbReference type="GO" id="GO:0006888">
    <property type="term" value="P:endoplasmic reticulum to Golgi vesicle-mediated transport"/>
    <property type="evidence" value="ECO:0007669"/>
    <property type="project" value="TreeGrafter"/>
</dbReference>
<dbReference type="InterPro" id="IPR013880">
    <property type="entry name" value="Yos1"/>
</dbReference>
<comment type="caution">
    <text evidence="9">The sequence shown here is derived from an EMBL/GenBank/DDBJ whole genome shotgun (WGS) entry which is preliminary data.</text>
</comment>
<gene>
    <name evidence="9" type="ORF">N7509_006931</name>
</gene>
<sequence length="95" mass="10706">MFFFGFGKLIYVTVLIINAIAVLSEDRFLARIGWGRTQTEPAFGASHDSTSVKARLVKLIDSVRTLMRRAVFSVEGHRVPSTMCRQQGRKLRHPG</sequence>
<evidence type="ECO:0000256" key="7">
    <source>
        <dbReference type="ARBA" id="ARBA00024203"/>
    </source>
</evidence>
<accession>A0A9W9VY66</accession>
<evidence type="ECO:0000256" key="4">
    <source>
        <dbReference type="ARBA" id="ARBA00022927"/>
    </source>
</evidence>
<keyword evidence="3 8" id="KW-0812">Transmembrane</keyword>